<proteinExistence type="predicted"/>
<dbReference type="RefSeq" id="WP_381255985.1">
    <property type="nucleotide sequence ID" value="NZ_JBHTBI010000014.1"/>
</dbReference>
<protein>
    <recommendedName>
        <fullName evidence="4">Tetratricopeptide repeat protein</fullName>
    </recommendedName>
</protein>
<dbReference type="EMBL" id="JBHTEC010000004">
    <property type="protein sequence ID" value="MFD0287728.1"/>
    <property type="molecule type" value="Genomic_DNA"/>
</dbReference>
<reference evidence="3" key="1">
    <citation type="journal article" date="2019" name="Int. J. Syst. Evol. Microbiol.">
        <title>The Global Catalogue of Microorganisms (GCM) 10K type strain sequencing project: providing services to taxonomists for standard genome sequencing and annotation.</title>
        <authorList>
            <consortium name="The Broad Institute Genomics Platform"/>
            <consortium name="The Broad Institute Genome Sequencing Center for Infectious Disease"/>
            <person name="Wu L."/>
            <person name="Ma J."/>
        </authorList>
    </citation>
    <scope>NUCLEOTIDE SEQUENCE [LARGE SCALE GENOMIC DNA]</scope>
    <source>
        <strain evidence="3">CGMCC 4.7198</strain>
    </source>
</reference>
<feature type="transmembrane region" description="Helical" evidence="1">
    <location>
        <begin position="43"/>
        <end position="64"/>
    </location>
</feature>
<evidence type="ECO:0008006" key="4">
    <source>
        <dbReference type="Google" id="ProtNLM"/>
    </source>
</evidence>
<feature type="transmembrane region" description="Helical" evidence="1">
    <location>
        <begin position="70"/>
        <end position="88"/>
    </location>
</feature>
<comment type="caution">
    <text evidence="2">The sequence shown here is derived from an EMBL/GenBank/DDBJ whole genome shotgun (WGS) entry which is preliminary data.</text>
</comment>
<keyword evidence="1" id="KW-0472">Membrane</keyword>
<evidence type="ECO:0000313" key="2">
    <source>
        <dbReference type="EMBL" id="MFD0287728.1"/>
    </source>
</evidence>
<keyword evidence="1" id="KW-1133">Transmembrane helix</keyword>
<keyword evidence="3" id="KW-1185">Reference proteome</keyword>
<accession>A0ABW2VTG1</accession>
<evidence type="ECO:0000256" key="1">
    <source>
        <dbReference type="SAM" id="Phobius"/>
    </source>
</evidence>
<gene>
    <name evidence="2" type="ORF">ACFQZP_40115</name>
</gene>
<sequence>MTEISASADQPARTESRIAPGRYAIARRRTARALTWGLNQLDWMLPLAVLALALLWVLHIGPAWIAHVSYWWFALYALAGFGAVRILAEMTETAIDMLDPDRWDGDVAFEVTKSISELRADIDMGADPGDVLDSLKDSGLLCEQTDTFRTLAEVYAADGDEDQAQTLYAVVLHLRKADETLGQRQVSDALKAVETAEAGRP</sequence>
<keyword evidence="1" id="KW-0812">Transmembrane</keyword>
<organism evidence="2 3">
    <name type="scientific">Streptomyces lutosisoli</name>
    <dbReference type="NCBI Taxonomy" id="2665721"/>
    <lineage>
        <taxon>Bacteria</taxon>
        <taxon>Bacillati</taxon>
        <taxon>Actinomycetota</taxon>
        <taxon>Actinomycetes</taxon>
        <taxon>Kitasatosporales</taxon>
        <taxon>Streptomycetaceae</taxon>
        <taxon>Streptomyces</taxon>
    </lineage>
</organism>
<name>A0ABW2VTG1_9ACTN</name>
<dbReference type="Proteomes" id="UP001596957">
    <property type="component" value="Unassembled WGS sequence"/>
</dbReference>
<evidence type="ECO:0000313" key="3">
    <source>
        <dbReference type="Proteomes" id="UP001596957"/>
    </source>
</evidence>